<proteinExistence type="predicted"/>
<keyword evidence="2" id="KW-0804">Transcription</keyword>
<accession>A0A834Z432</accession>
<evidence type="ECO:0000256" key="2">
    <source>
        <dbReference type="ARBA" id="ARBA00023163"/>
    </source>
</evidence>
<evidence type="ECO:0000259" key="4">
    <source>
        <dbReference type="PROSITE" id="PS50888"/>
    </source>
</evidence>
<evidence type="ECO:0000313" key="6">
    <source>
        <dbReference type="Proteomes" id="UP000655225"/>
    </source>
</evidence>
<reference evidence="5 6" key="1">
    <citation type="submission" date="2020-04" db="EMBL/GenBank/DDBJ databases">
        <title>Plant Genome Project.</title>
        <authorList>
            <person name="Zhang R.-G."/>
        </authorList>
    </citation>
    <scope>NUCLEOTIDE SEQUENCE [LARGE SCALE GENOMIC DNA]</scope>
    <source>
        <strain evidence="5">YNK0</strain>
        <tissue evidence="5">Leaf</tissue>
    </source>
</reference>
<evidence type="ECO:0000313" key="5">
    <source>
        <dbReference type="EMBL" id="KAF8399220.1"/>
    </source>
</evidence>
<dbReference type="OrthoDB" id="690068at2759"/>
<sequence>MNAVVRRPEIINLSCRFQILRDLIPHSDQKRDKASFLVEVIEHIQLLQEKVQKYEGSFQGCSQEPTKLMPWRNSHGPMESFIDHSRATNNGSGPGLMFVGKFDENKIAVTSTMLTNAQNLVESELSTATAYKAMDHHPELLNKAVPLPIPYHPTMFTPVGSGGALAQPPQRPISDAENMASQPQSQLWQTKPCTTECHVTNDTLNEQEELTIEGGTVSISSVYSQGLLNTLTQALQASGVDLSQASLSVQIDLGKRANSKLTTTTSSAKDHEDPFSNRAMEHSRVASSDEDLDQAQKRLKTEKKLV</sequence>
<dbReference type="InterPro" id="IPR011598">
    <property type="entry name" value="bHLH_dom"/>
</dbReference>
<dbReference type="Proteomes" id="UP000655225">
    <property type="component" value="Unassembled WGS sequence"/>
</dbReference>
<dbReference type="SUPFAM" id="SSF47459">
    <property type="entry name" value="HLH, helix-loop-helix DNA-binding domain"/>
    <property type="match status" value="1"/>
</dbReference>
<dbReference type="Gene3D" id="4.10.280.10">
    <property type="entry name" value="Helix-loop-helix DNA-binding domain"/>
    <property type="match status" value="1"/>
</dbReference>
<dbReference type="PANTHER" id="PTHR46412:SF6">
    <property type="entry name" value="TRANSCRIPTION FACTOR BIM2"/>
    <property type="match status" value="1"/>
</dbReference>
<dbReference type="PROSITE" id="PS50888">
    <property type="entry name" value="BHLH"/>
    <property type="match status" value="1"/>
</dbReference>
<evidence type="ECO:0000256" key="3">
    <source>
        <dbReference type="SAM" id="MobiDB-lite"/>
    </source>
</evidence>
<keyword evidence="6" id="KW-1185">Reference proteome</keyword>
<feature type="region of interest" description="Disordered" evidence="3">
    <location>
        <begin position="261"/>
        <end position="306"/>
    </location>
</feature>
<dbReference type="InterPro" id="IPR044295">
    <property type="entry name" value="BIM1/2/3"/>
</dbReference>
<name>A0A834Z432_TETSI</name>
<feature type="domain" description="BHLH" evidence="4">
    <location>
        <begin position="1"/>
        <end position="47"/>
    </location>
</feature>
<dbReference type="GO" id="GO:0046983">
    <property type="term" value="F:protein dimerization activity"/>
    <property type="evidence" value="ECO:0007669"/>
    <property type="project" value="InterPro"/>
</dbReference>
<dbReference type="EMBL" id="JABCRI010000010">
    <property type="protein sequence ID" value="KAF8399220.1"/>
    <property type="molecule type" value="Genomic_DNA"/>
</dbReference>
<gene>
    <name evidence="5" type="ORF">HHK36_015085</name>
</gene>
<dbReference type="Pfam" id="PF00010">
    <property type="entry name" value="HLH"/>
    <property type="match status" value="1"/>
</dbReference>
<keyword evidence="1" id="KW-0805">Transcription regulation</keyword>
<dbReference type="OMA" id="GSHNMID"/>
<organism evidence="5 6">
    <name type="scientific">Tetracentron sinense</name>
    <name type="common">Spur-leaf</name>
    <dbReference type="NCBI Taxonomy" id="13715"/>
    <lineage>
        <taxon>Eukaryota</taxon>
        <taxon>Viridiplantae</taxon>
        <taxon>Streptophyta</taxon>
        <taxon>Embryophyta</taxon>
        <taxon>Tracheophyta</taxon>
        <taxon>Spermatophyta</taxon>
        <taxon>Magnoliopsida</taxon>
        <taxon>Trochodendrales</taxon>
        <taxon>Trochodendraceae</taxon>
        <taxon>Tetracentron</taxon>
    </lineage>
</organism>
<dbReference type="AlphaFoldDB" id="A0A834Z432"/>
<comment type="caution">
    <text evidence="5">The sequence shown here is derived from an EMBL/GenBank/DDBJ whole genome shotgun (WGS) entry which is preliminary data.</text>
</comment>
<evidence type="ECO:0000256" key="1">
    <source>
        <dbReference type="ARBA" id="ARBA00023015"/>
    </source>
</evidence>
<protein>
    <recommendedName>
        <fullName evidence="4">BHLH domain-containing protein</fullName>
    </recommendedName>
</protein>
<feature type="compositionally biased region" description="Basic residues" evidence="3">
    <location>
        <begin position="297"/>
        <end position="306"/>
    </location>
</feature>
<dbReference type="InterPro" id="IPR036638">
    <property type="entry name" value="HLH_DNA-bd_sf"/>
</dbReference>
<dbReference type="GO" id="GO:0003700">
    <property type="term" value="F:DNA-binding transcription factor activity"/>
    <property type="evidence" value="ECO:0007669"/>
    <property type="project" value="InterPro"/>
</dbReference>
<dbReference type="GO" id="GO:0006351">
    <property type="term" value="P:DNA-templated transcription"/>
    <property type="evidence" value="ECO:0007669"/>
    <property type="project" value="InterPro"/>
</dbReference>
<feature type="compositionally biased region" description="Basic and acidic residues" evidence="3">
    <location>
        <begin position="268"/>
        <end position="284"/>
    </location>
</feature>
<dbReference type="PANTHER" id="PTHR46412">
    <property type="entry name" value="BES1-INTERACTING MYC-LIKE PROTEIN"/>
    <property type="match status" value="1"/>
</dbReference>